<dbReference type="Pfam" id="PF00383">
    <property type="entry name" value="dCMP_cyt_deam_1"/>
    <property type="match status" value="1"/>
</dbReference>
<organism evidence="10 11">
    <name type="scientific">Arcicella aurantiaca</name>
    <dbReference type="NCBI Taxonomy" id="591202"/>
    <lineage>
        <taxon>Bacteria</taxon>
        <taxon>Pseudomonadati</taxon>
        <taxon>Bacteroidota</taxon>
        <taxon>Cytophagia</taxon>
        <taxon>Cytophagales</taxon>
        <taxon>Flectobacillaceae</taxon>
        <taxon>Arcicella</taxon>
    </lineage>
</organism>
<comment type="catalytic activity">
    <reaction evidence="7 8">
        <text>adenosine(34) in tRNA + H2O + H(+) = inosine(34) in tRNA + NH4(+)</text>
        <dbReference type="Rhea" id="RHEA:43168"/>
        <dbReference type="Rhea" id="RHEA-COMP:10373"/>
        <dbReference type="Rhea" id="RHEA-COMP:10374"/>
        <dbReference type="ChEBI" id="CHEBI:15377"/>
        <dbReference type="ChEBI" id="CHEBI:15378"/>
        <dbReference type="ChEBI" id="CHEBI:28938"/>
        <dbReference type="ChEBI" id="CHEBI:74411"/>
        <dbReference type="ChEBI" id="CHEBI:82852"/>
        <dbReference type="EC" id="3.5.4.33"/>
    </reaction>
</comment>
<dbReference type="OrthoDB" id="9802676at2"/>
<evidence type="ECO:0000256" key="1">
    <source>
        <dbReference type="ARBA" id="ARBA00010669"/>
    </source>
</evidence>
<dbReference type="EC" id="3.5.4.33" evidence="8"/>
<feature type="binding site" evidence="8">
    <location>
        <position position="53"/>
    </location>
    <ligand>
        <name>Zn(2+)</name>
        <dbReference type="ChEBI" id="CHEBI:29105"/>
        <note>catalytic</note>
    </ligand>
</feature>
<accession>A0A316DYH7</accession>
<dbReference type="AlphaFoldDB" id="A0A316DYH7"/>
<reference evidence="10 11" key="1">
    <citation type="submission" date="2018-05" db="EMBL/GenBank/DDBJ databases">
        <title>Genomic Encyclopedia of Archaeal and Bacterial Type Strains, Phase II (KMG-II): from individual species to whole genera.</title>
        <authorList>
            <person name="Goeker M."/>
        </authorList>
    </citation>
    <scope>NUCLEOTIDE SEQUENCE [LARGE SCALE GENOMIC DNA]</scope>
    <source>
        <strain evidence="10 11">DSM 22214</strain>
    </source>
</reference>
<feature type="active site" description="Proton donor" evidence="8">
    <location>
        <position position="55"/>
    </location>
</feature>
<evidence type="ECO:0000313" key="10">
    <source>
        <dbReference type="EMBL" id="PWK22975.1"/>
    </source>
</evidence>
<comment type="function">
    <text evidence="8">Catalyzes the deamination of adenosine to inosine at the wobble position 34 of tRNA(Arg2).</text>
</comment>
<evidence type="ECO:0000313" key="11">
    <source>
        <dbReference type="Proteomes" id="UP000245489"/>
    </source>
</evidence>
<comment type="similarity">
    <text evidence="1">Belongs to the cytidine and deoxycytidylate deaminase family. ADAT2 subfamily.</text>
</comment>
<dbReference type="InterPro" id="IPR028883">
    <property type="entry name" value="tRNA_aden_deaminase"/>
</dbReference>
<evidence type="ECO:0000256" key="8">
    <source>
        <dbReference type="HAMAP-Rule" id="MF_00972"/>
    </source>
</evidence>
<dbReference type="HAMAP" id="MF_00972">
    <property type="entry name" value="tRNA_aden_deaminase"/>
    <property type="match status" value="1"/>
</dbReference>
<keyword evidence="4 8" id="KW-0479">Metal-binding</keyword>
<feature type="binding site" evidence="8">
    <location>
        <position position="83"/>
    </location>
    <ligand>
        <name>Zn(2+)</name>
        <dbReference type="ChEBI" id="CHEBI:29105"/>
        <note>catalytic</note>
    </ligand>
</feature>
<evidence type="ECO:0000256" key="3">
    <source>
        <dbReference type="ARBA" id="ARBA00022694"/>
    </source>
</evidence>
<sequence>MFSDEYFMQLALQQAENAFDEEEIPVGAIVVCQNQIIAKGYNQTEKLKDVTAHAEMLALTAASQKLGAKYLKDCTLYVTLEPCVMCAGAIFWSQIGRIVWGASDEKRGFQKIQSKILHPKTQISFGILQEDCEEILKRFFARLRT</sequence>
<proteinExistence type="inferred from homology"/>
<keyword evidence="6 8" id="KW-0862">Zinc</keyword>
<evidence type="ECO:0000256" key="2">
    <source>
        <dbReference type="ARBA" id="ARBA00011738"/>
    </source>
</evidence>
<dbReference type="Proteomes" id="UP000245489">
    <property type="component" value="Unassembled WGS sequence"/>
</dbReference>
<dbReference type="SUPFAM" id="SSF53927">
    <property type="entry name" value="Cytidine deaminase-like"/>
    <property type="match status" value="1"/>
</dbReference>
<dbReference type="InterPro" id="IPR002125">
    <property type="entry name" value="CMP_dCMP_dom"/>
</dbReference>
<dbReference type="RefSeq" id="WP_109743939.1">
    <property type="nucleotide sequence ID" value="NZ_QGGO01000018.1"/>
</dbReference>
<name>A0A316DYH7_9BACT</name>
<evidence type="ECO:0000256" key="6">
    <source>
        <dbReference type="ARBA" id="ARBA00022833"/>
    </source>
</evidence>
<gene>
    <name evidence="8" type="primary">tadA</name>
    <name evidence="10" type="ORF">LV89_03243</name>
</gene>
<dbReference type="EMBL" id="QGGO01000018">
    <property type="protein sequence ID" value="PWK22975.1"/>
    <property type="molecule type" value="Genomic_DNA"/>
</dbReference>
<evidence type="ECO:0000256" key="5">
    <source>
        <dbReference type="ARBA" id="ARBA00022801"/>
    </source>
</evidence>
<dbReference type="Gene3D" id="3.40.140.10">
    <property type="entry name" value="Cytidine Deaminase, domain 2"/>
    <property type="match status" value="1"/>
</dbReference>
<dbReference type="GO" id="GO:0052717">
    <property type="term" value="F:tRNA-specific adenosine-34 deaminase activity"/>
    <property type="evidence" value="ECO:0007669"/>
    <property type="project" value="UniProtKB-UniRule"/>
</dbReference>
<dbReference type="PANTHER" id="PTHR11079">
    <property type="entry name" value="CYTOSINE DEAMINASE FAMILY MEMBER"/>
    <property type="match status" value="1"/>
</dbReference>
<keyword evidence="5 8" id="KW-0378">Hydrolase</keyword>
<comment type="subunit">
    <text evidence="2 8">Homodimer.</text>
</comment>
<dbReference type="PROSITE" id="PS51747">
    <property type="entry name" value="CYT_DCMP_DEAMINASES_2"/>
    <property type="match status" value="1"/>
</dbReference>
<feature type="domain" description="CMP/dCMP-type deaminase" evidence="9">
    <location>
        <begin position="2"/>
        <end position="112"/>
    </location>
</feature>
<evidence type="ECO:0000256" key="7">
    <source>
        <dbReference type="ARBA" id="ARBA00048045"/>
    </source>
</evidence>
<comment type="caution">
    <text evidence="10">The sequence shown here is derived from an EMBL/GenBank/DDBJ whole genome shotgun (WGS) entry which is preliminary data.</text>
</comment>
<evidence type="ECO:0000256" key="4">
    <source>
        <dbReference type="ARBA" id="ARBA00022723"/>
    </source>
</evidence>
<dbReference type="InterPro" id="IPR016192">
    <property type="entry name" value="APOBEC/CMP_deaminase_Zn-bd"/>
</dbReference>
<dbReference type="GO" id="GO:0008270">
    <property type="term" value="F:zinc ion binding"/>
    <property type="evidence" value="ECO:0007669"/>
    <property type="project" value="UniProtKB-UniRule"/>
</dbReference>
<evidence type="ECO:0000259" key="9">
    <source>
        <dbReference type="PROSITE" id="PS51747"/>
    </source>
</evidence>
<comment type="cofactor">
    <cofactor evidence="8">
        <name>Zn(2+)</name>
        <dbReference type="ChEBI" id="CHEBI:29105"/>
    </cofactor>
    <text evidence="8">Binds 1 zinc ion per subunit.</text>
</comment>
<dbReference type="CDD" id="cd01285">
    <property type="entry name" value="nucleoside_deaminase"/>
    <property type="match status" value="1"/>
</dbReference>
<keyword evidence="11" id="KW-1185">Reference proteome</keyword>
<dbReference type="PANTHER" id="PTHR11079:SF202">
    <property type="entry name" value="TRNA-SPECIFIC ADENOSINE DEAMINASE"/>
    <property type="match status" value="1"/>
</dbReference>
<dbReference type="InterPro" id="IPR016193">
    <property type="entry name" value="Cytidine_deaminase-like"/>
</dbReference>
<keyword evidence="3 8" id="KW-0819">tRNA processing</keyword>
<dbReference type="GO" id="GO:0002100">
    <property type="term" value="P:tRNA wobble adenosine to inosine editing"/>
    <property type="evidence" value="ECO:0007669"/>
    <property type="project" value="UniProtKB-UniRule"/>
</dbReference>
<protein>
    <recommendedName>
        <fullName evidence="8">tRNA-specific adenosine deaminase</fullName>
        <ecNumber evidence="8">3.5.4.33</ecNumber>
    </recommendedName>
</protein>
<dbReference type="PROSITE" id="PS00903">
    <property type="entry name" value="CYT_DCMP_DEAMINASES_1"/>
    <property type="match status" value="1"/>
</dbReference>
<feature type="binding site" evidence="8">
    <location>
        <position position="86"/>
    </location>
    <ligand>
        <name>Zn(2+)</name>
        <dbReference type="ChEBI" id="CHEBI:29105"/>
        <note>catalytic</note>
    </ligand>
</feature>